<dbReference type="FunFam" id="1.20.1250.20:FF:000218">
    <property type="entry name" value="facilitated trehalose transporter Tret1"/>
    <property type="match status" value="1"/>
</dbReference>
<comment type="caution">
    <text evidence="10">The sequence shown here is derived from an EMBL/GenBank/DDBJ whole genome shotgun (WGS) entry which is preliminary data.</text>
</comment>
<feature type="transmembrane region" description="Helical" evidence="8">
    <location>
        <begin position="380"/>
        <end position="399"/>
    </location>
</feature>
<evidence type="ECO:0000256" key="8">
    <source>
        <dbReference type="SAM" id="Phobius"/>
    </source>
</evidence>
<feature type="transmembrane region" description="Helical" evidence="8">
    <location>
        <begin position="6"/>
        <end position="28"/>
    </location>
</feature>
<dbReference type="PANTHER" id="PTHR48021:SF46">
    <property type="entry name" value="MAJOR FACILITATOR SUPERFAMILY (MFS) PROFILE DOMAIN-CONTAINING PROTEIN"/>
    <property type="match status" value="1"/>
</dbReference>
<sequence length="428" mass="47469">MTAEQASWVVSIVHVGNFLWAIPAGYLSDLLGRKVTLLLSGPVLLATWAIILATRTVEAIYVARLLQGIPMATVYTVLPMYLGEIAGPAIRGSAGYMFPAIWYAGTVYEYAVGPYVTYQQLAWISAIPPIVFLATFIWMPESPYYYLMKENTQRAEESLRWLRGGADIEAELEAMKRSVEEERRTRTKGRLFAWRKLLCTPEGRTSLTKVTNVQAVYQICGGGAMFSYATNTFTLTERASSVHAGVTSDQMSILMASLVLLLVPFGAVASDKLGRRPVLMISTIGATIFLALTTIYYYLLFETSTELYSIFWIPYFSIICYTLMVACGTESIIPVLQTELFSNETRGTGSAILFLENAVLSFFILKAYQPLVDGLGLHFLYGSFAIGSLLGSLYVTFCVPETKGMTFDEIQRTIAKKRTVTTESDDKP</sequence>
<dbReference type="PANTHER" id="PTHR48021">
    <property type="match status" value="1"/>
</dbReference>
<comment type="subcellular location">
    <subcellularLocation>
        <location evidence="1">Cell membrane</location>
        <topology evidence="1">Multi-pass membrane protein</topology>
    </subcellularLocation>
</comment>
<proteinExistence type="predicted"/>
<gene>
    <name evidence="10" type="ORF">AAG570_004758</name>
</gene>
<keyword evidence="5 8" id="KW-0812">Transmembrane</keyword>
<accession>A0ABD0Y2I3</accession>
<dbReference type="Proteomes" id="UP001558652">
    <property type="component" value="Unassembled WGS sequence"/>
</dbReference>
<feature type="transmembrane region" description="Helical" evidence="8">
    <location>
        <begin position="348"/>
        <end position="368"/>
    </location>
</feature>
<dbReference type="EMBL" id="JBFDAA010000016">
    <property type="protein sequence ID" value="KAL1117432.1"/>
    <property type="molecule type" value="Genomic_DNA"/>
</dbReference>
<dbReference type="GO" id="GO:0005886">
    <property type="term" value="C:plasma membrane"/>
    <property type="evidence" value="ECO:0007669"/>
    <property type="project" value="UniProtKB-SubCell"/>
</dbReference>
<dbReference type="PROSITE" id="PS50850">
    <property type="entry name" value="MFS"/>
    <property type="match status" value="1"/>
</dbReference>
<keyword evidence="6 8" id="KW-1133">Transmembrane helix</keyword>
<evidence type="ECO:0000256" key="7">
    <source>
        <dbReference type="ARBA" id="ARBA00023136"/>
    </source>
</evidence>
<keyword evidence="3" id="KW-1003">Cell membrane</keyword>
<evidence type="ECO:0000313" key="11">
    <source>
        <dbReference type="Proteomes" id="UP001558652"/>
    </source>
</evidence>
<evidence type="ECO:0000256" key="2">
    <source>
        <dbReference type="ARBA" id="ARBA00022448"/>
    </source>
</evidence>
<keyword evidence="4" id="KW-0762">Sugar transport</keyword>
<dbReference type="Pfam" id="PF00083">
    <property type="entry name" value="Sugar_tr"/>
    <property type="match status" value="1"/>
</dbReference>
<feature type="transmembrane region" description="Helical" evidence="8">
    <location>
        <begin position="94"/>
        <end position="115"/>
    </location>
</feature>
<dbReference type="PROSITE" id="PS00216">
    <property type="entry name" value="SUGAR_TRANSPORT_1"/>
    <property type="match status" value="2"/>
</dbReference>
<dbReference type="InterPro" id="IPR036259">
    <property type="entry name" value="MFS_trans_sf"/>
</dbReference>
<evidence type="ECO:0000259" key="9">
    <source>
        <dbReference type="PROSITE" id="PS50850"/>
    </source>
</evidence>
<dbReference type="AlphaFoldDB" id="A0ABD0Y2I3"/>
<evidence type="ECO:0000313" key="10">
    <source>
        <dbReference type="EMBL" id="KAL1117432.1"/>
    </source>
</evidence>
<feature type="transmembrane region" description="Helical" evidence="8">
    <location>
        <begin position="250"/>
        <end position="269"/>
    </location>
</feature>
<dbReference type="InterPro" id="IPR005828">
    <property type="entry name" value="MFS_sugar_transport-like"/>
</dbReference>
<evidence type="ECO:0000256" key="6">
    <source>
        <dbReference type="ARBA" id="ARBA00022989"/>
    </source>
</evidence>
<name>A0ABD0Y2I3_9HEMI</name>
<protein>
    <recommendedName>
        <fullName evidence="9">Major facilitator superfamily (MFS) profile domain-containing protein</fullName>
    </recommendedName>
</protein>
<evidence type="ECO:0000256" key="4">
    <source>
        <dbReference type="ARBA" id="ARBA00022597"/>
    </source>
</evidence>
<reference evidence="10 11" key="1">
    <citation type="submission" date="2024-07" db="EMBL/GenBank/DDBJ databases">
        <title>Chromosome-level genome assembly of the water stick insect Ranatra chinensis (Heteroptera: Nepidae).</title>
        <authorList>
            <person name="Liu X."/>
        </authorList>
    </citation>
    <scope>NUCLEOTIDE SEQUENCE [LARGE SCALE GENOMIC DNA]</scope>
    <source>
        <strain evidence="10">Cailab_2021Rc</strain>
        <tissue evidence="10">Muscle</tissue>
    </source>
</reference>
<evidence type="ECO:0000256" key="5">
    <source>
        <dbReference type="ARBA" id="ARBA00022692"/>
    </source>
</evidence>
<keyword evidence="11" id="KW-1185">Reference proteome</keyword>
<feature type="transmembrane region" description="Helical" evidence="8">
    <location>
        <begin position="278"/>
        <end position="299"/>
    </location>
</feature>
<dbReference type="InterPro" id="IPR050549">
    <property type="entry name" value="MFS_Trehalose_Transporter"/>
</dbReference>
<dbReference type="InterPro" id="IPR020846">
    <property type="entry name" value="MFS_dom"/>
</dbReference>
<feature type="transmembrane region" description="Helical" evidence="8">
    <location>
        <begin position="121"/>
        <end position="139"/>
    </location>
</feature>
<organism evidence="10 11">
    <name type="scientific">Ranatra chinensis</name>
    <dbReference type="NCBI Taxonomy" id="642074"/>
    <lineage>
        <taxon>Eukaryota</taxon>
        <taxon>Metazoa</taxon>
        <taxon>Ecdysozoa</taxon>
        <taxon>Arthropoda</taxon>
        <taxon>Hexapoda</taxon>
        <taxon>Insecta</taxon>
        <taxon>Pterygota</taxon>
        <taxon>Neoptera</taxon>
        <taxon>Paraneoptera</taxon>
        <taxon>Hemiptera</taxon>
        <taxon>Heteroptera</taxon>
        <taxon>Panheteroptera</taxon>
        <taxon>Nepomorpha</taxon>
        <taxon>Nepidae</taxon>
        <taxon>Ranatrinae</taxon>
        <taxon>Ranatra</taxon>
    </lineage>
</organism>
<feature type="transmembrane region" description="Helical" evidence="8">
    <location>
        <begin position="35"/>
        <end position="53"/>
    </location>
</feature>
<evidence type="ECO:0000256" key="3">
    <source>
        <dbReference type="ARBA" id="ARBA00022475"/>
    </source>
</evidence>
<evidence type="ECO:0000256" key="1">
    <source>
        <dbReference type="ARBA" id="ARBA00004651"/>
    </source>
</evidence>
<feature type="transmembrane region" description="Helical" evidence="8">
    <location>
        <begin position="59"/>
        <end position="82"/>
    </location>
</feature>
<feature type="domain" description="Major facilitator superfamily (MFS) profile" evidence="9">
    <location>
        <begin position="1"/>
        <end position="403"/>
    </location>
</feature>
<keyword evidence="2" id="KW-0813">Transport</keyword>
<feature type="transmembrane region" description="Helical" evidence="8">
    <location>
        <begin position="311"/>
        <end position="336"/>
    </location>
</feature>
<dbReference type="InterPro" id="IPR005829">
    <property type="entry name" value="Sugar_transporter_CS"/>
</dbReference>
<dbReference type="SUPFAM" id="SSF103473">
    <property type="entry name" value="MFS general substrate transporter"/>
    <property type="match status" value="1"/>
</dbReference>
<keyword evidence="7 8" id="KW-0472">Membrane</keyword>
<dbReference type="Gene3D" id="1.20.1250.20">
    <property type="entry name" value="MFS general substrate transporter like domains"/>
    <property type="match status" value="1"/>
</dbReference>